<keyword evidence="2" id="KW-0521">NADP</keyword>
<dbReference type="AlphaFoldDB" id="A0A3E3INC7"/>
<evidence type="ECO:0000256" key="1">
    <source>
        <dbReference type="ARBA" id="ARBA00010944"/>
    </source>
</evidence>
<dbReference type="GO" id="GO:0019305">
    <property type="term" value="P:dTDP-rhamnose biosynthetic process"/>
    <property type="evidence" value="ECO:0007669"/>
    <property type="project" value="UniProtKB-UniPathway"/>
</dbReference>
<comment type="similarity">
    <text evidence="1 2">Belongs to the dTDP-4-dehydrorhamnose reductase family.</text>
</comment>
<dbReference type="Gene3D" id="3.40.50.720">
    <property type="entry name" value="NAD(P)-binding Rossmann-like Domain"/>
    <property type="match status" value="1"/>
</dbReference>
<evidence type="ECO:0000256" key="2">
    <source>
        <dbReference type="RuleBase" id="RU364082"/>
    </source>
</evidence>
<feature type="region of interest" description="Disordered" evidence="3">
    <location>
        <begin position="284"/>
        <end position="307"/>
    </location>
</feature>
<comment type="pathway">
    <text evidence="2">Carbohydrate biosynthesis; dTDP-L-rhamnose biosynthesis.</text>
</comment>
<comment type="function">
    <text evidence="2">Catalyzes the reduction of dTDP-6-deoxy-L-lyxo-4-hexulose to yield dTDP-L-rhamnose.</text>
</comment>
<evidence type="ECO:0000313" key="7">
    <source>
        <dbReference type="Proteomes" id="UP000260812"/>
    </source>
</evidence>
<feature type="domain" description="RmlD-like substrate binding" evidence="4">
    <location>
        <begin position="6"/>
        <end position="284"/>
    </location>
</feature>
<reference evidence="6 8" key="1">
    <citation type="submission" date="2018-08" db="EMBL/GenBank/DDBJ databases">
        <title>A genome reference for cultivated species of the human gut microbiota.</title>
        <authorList>
            <person name="Zou Y."/>
            <person name="Xue W."/>
            <person name="Luo G."/>
        </authorList>
    </citation>
    <scope>NUCLEOTIDE SEQUENCE [LARGE SCALE GENOMIC DNA]</scope>
    <source>
        <strain evidence="6 8">AF26-4BH</strain>
        <strain evidence="5">TF05-5AC</strain>
    </source>
</reference>
<dbReference type="EMBL" id="QVLU01000019">
    <property type="protein sequence ID" value="RGE68580.1"/>
    <property type="molecule type" value="Genomic_DNA"/>
</dbReference>
<evidence type="ECO:0000313" key="5">
    <source>
        <dbReference type="EMBL" id="RGE58857.1"/>
    </source>
</evidence>
<dbReference type="EC" id="1.1.1.133" evidence="2"/>
<dbReference type="Pfam" id="PF04321">
    <property type="entry name" value="RmlD_sub_bind"/>
    <property type="match status" value="1"/>
</dbReference>
<dbReference type="SUPFAM" id="SSF51735">
    <property type="entry name" value="NAD(P)-binding Rossmann-fold domains"/>
    <property type="match status" value="1"/>
</dbReference>
<evidence type="ECO:0000313" key="8">
    <source>
        <dbReference type="Proteomes" id="UP000261166"/>
    </source>
</evidence>
<keyword evidence="2" id="KW-0560">Oxidoreductase</keyword>
<comment type="caution">
    <text evidence="6">The sequence shown here is derived from an EMBL/GenBank/DDBJ whole genome shotgun (WGS) entry which is preliminary data.</text>
</comment>
<proteinExistence type="inferred from homology"/>
<dbReference type="EMBL" id="QVLV01000010">
    <property type="protein sequence ID" value="RGE58857.1"/>
    <property type="molecule type" value="Genomic_DNA"/>
</dbReference>
<organism evidence="6 8">
    <name type="scientific">Eisenbergiella massiliensis</name>
    <dbReference type="NCBI Taxonomy" id="1720294"/>
    <lineage>
        <taxon>Bacteria</taxon>
        <taxon>Bacillati</taxon>
        <taxon>Bacillota</taxon>
        <taxon>Clostridia</taxon>
        <taxon>Lachnospirales</taxon>
        <taxon>Lachnospiraceae</taxon>
        <taxon>Eisenbergiella</taxon>
    </lineage>
</organism>
<gene>
    <name evidence="6" type="ORF">DWY69_19115</name>
    <name evidence="5" type="ORF">DXC51_15750</name>
</gene>
<dbReference type="GO" id="GO:0008831">
    <property type="term" value="F:dTDP-4-dehydrorhamnose reductase activity"/>
    <property type="evidence" value="ECO:0007669"/>
    <property type="project" value="UniProtKB-EC"/>
</dbReference>
<dbReference type="UniPathway" id="UPA00124"/>
<dbReference type="Proteomes" id="UP000260812">
    <property type="component" value="Unassembled WGS sequence"/>
</dbReference>
<dbReference type="OrthoDB" id="9808602at2"/>
<name>A0A3E3INC7_9FIRM</name>
<sequence length="307" mass="34741">MQEENMKILITGADGFAAARIIAAWKDRHEITGTGRAQLDFTNKEECLRVIGQVRPQIVIHCGAVSDVGACDKDPGHSYLVNVTGAENIALACRETGARMIFFSSDQVYFGNDVQEPHREDELLTPCRIYGKQKQEAEQRCLTAQPDTVVLRMSWMFDNKKLSPREHDTLITSVRQAVSEKRRITYPIHDYRSITYVGEMIRHLETALTLPPGIYNFGSPNDLSTYHIVRELLSFQGTDEALLVPNKEAFAASPRNLRMDQEKLLRHGICFSDTLQTLKNCLQQDNMKPRSPSGRCTSKHPDKLIHL</sequence>
<evidence type="ECO:0000313" key="6">
    <source>
        <dbReference type="EMBL" id="RGE68580.1"/>
    </source>
</evidence>
<dbReference type="PANTHER" id="PTHR10491">
    <property type="entry name" value="DTDP-4-DEHYDRORHAMNOSE REDUCTASE"/>
    <property type="match status" value="1"/>
</dbReference>
<dbReference type="Proteomes" id="UP000261166">
    <property type="component" value="Unassembled WGS sequence"/>
</dbReference>
<evidence type="ECO:0000256" key="3">
    <source>
        <dbReference type="SAM" id="MobiDB-lite"/>
    </source>
</evidence>
<protein>
    <recommendedName>
        <fullName evidence="2">dTDP-4-dehydrorhamnose reductase</fullName>
        <ecNumber evidence="2">1.1.1.133</ecNumber>
    </recommendedName>
</protein>
<evidence type="ECO:0000259" key="4">
    <source>
        <dbReference type="Pfam" id="PF04321"/>
    </source>
</evidence>
<dbReference type="InterPro" id="IPR036291">
    <property type="entry name" value="NAD(P)-bd_dom_sf"/>
</dbReference>
<dbReference type="InterPro" id="IPR029903">
    <property type="entry name" value="RmlD-like-bd"/>
</dbReference>
<dbReference type="InterPro" id="IPR005913">
    <property type="entry name" value="dTDP_dehydrorham_reduct"/>
</dbReference>
<keyword evidence="7" id="KW-1185">Reference proteome</keyword>
<dbReference type="PANTHER" id="PTHR10491:SF4">
    <property type="entry name" value="METHIONINE ADENOSYLTRANSFERASE 2 SUBUNIT BETA"/>
    <property type="match status" value="1"/>
</dbReference>
<accession>A0A3E3INC7</accession>